<evidence type="ECO:0000313" key="3">
    <source>
        <dbReference type="Proteomes" id="UP000886595"/>
    </source>
</evidence>
<organism evidence="2 3">
    <name type="scientific">Brassica carinata</name>
    <name type="common">Ethiopian mustard</name>
    <name type="synonym">Abyssinian cabbage</name>
    <dbReference type="NCBI Taxonomy" id="52824"/>
    <lineage>
        <taxon>Eukaryota</taxon>
        <taxon>Viridiplantae</taxon>
        <taxon>Streptophyta</taxon>
        <taxon>Embryophyta</taxon>
        <taxon>Tracheophyta</taxon>
        <taxon>Spermatophyta</taxon>
        <taxon>Magnoliopsida</taxon>
        <taxon>eudicotyledons</taxon>
        <taxon>Gunneridae</taxon>
        <taxon>Pentapetalae</taxon>
        <taxon>rosids</taxon>
        <taxon>malvids</taxon>
        <taxon>Brassicales</taxon>
        <taxon>Brassicaceae</taxon>
        <taxon>Brassiceae</taxon>
        <taxon>Brassica</taxon>
    </lineage>
</organism>
<comment type="caution">
    <text evidence="2">The sequence shown here is derived from an EMBL/GenBank/DDBJ whole genome shotgun (WGS) entry which is preliminary data.</text>
</comment>
<protein>
    <submittedName>
        <fullName evidence="2">Uncharacterized protein</fullName>
    </submittedName>
</protein>
<feature type="compositionally biased region" description="Basic and acidic residues" evidence="1">
    <location>
        <begin position="8"/>
        <end position="24"/>
    </location>
</feature>
<name>A0A8X8BCY6_BRACI</name>
<sequence>MESGQVRRRQEVAEAGRRKLEQFRKQKAAKKALQSHTTTQPNVADSDGFDVPSSISNEALFNAPSLHFLLDMCRLHPKMEAKKEAREMTSR</sequence>
<keyword evidence="3" id="KW-1185">Reference proteome</keyword>
<dbReference type="OrthoDB" id="10565424at2759"/>
<gene>
    <name evidence="2" type="ORF">Bca52824_001655</name>
</gene>
<dbReference type="Proteomes" id="UP000886595">
    <property type="component" value="Unassembled WGS sequence"/>
</dbReference>
<dbReference type="EMBL" id="JAAMPC010000001">
    <property type="protein sequence ID" value="KAG2330475.1"/>
    <property type="molecule type" value="Genomic_DNA"/>
</dbReference>
<accession>A0A8X8BCY6</accession>
<evidence type="ECO:0000313" key="2">
    <source>
        <dbReference type="EMBL" id="KAG2330475.1"/>
    </source>
</evidence>
<dbReference type="AlphaFoldDB" id="A0A8X8BCY6"/>
<evidence type="ECO:0000256" key="1">
    <source>
        <dbReference type="SAM" id="MobiDB-lite"/>
    </source>
</evidence>
<feature type="compositionally biased region" description="Polar residues" evidence="1">
    <location>
        <begin position="34"/>
        <end position="43"/>
    </location>
</feature>
<feature type="region of interest" description="Disordered" evidence="1">
    <location>
        <begin position="1"/>
        <end position="55"/>
    </location>
</feature>
<reference evidence="2 3" key="1">
    <citation type="submission" date="2020-02" db="EMBL/GenBank/DDBJ databases">
        <authorList>
            <person name="Ma Q."/>
            <person name="Huang Y."/>
            <person name="Song X."/>
            <person name="Pei D."/>
        </authorList>
    </citation>
    <scope>NUCLEOTIDE SEQUENCE [LARGE SCALE GENOMIC DNA]</scope>
    <source>
        <strain evidence="2">Sxm20200214</strain>
        <tissue evidence="2">Leaf</tissue>
    </source>
</reference>
<proteinExistence type="predicted"/>